<comment type="subunit">
    <text evidence="6">Homodimer.</text>
</comment>
<keyword evidence="9" id="KW-1185">Reference proteome</keyword>
<dbReference type="AlphaFoldDB" id="A0A2K8KT09"/>
<dbReference type="PANTHER" id="PTHR43110:SF1">
    <property type="entry name" value="THIOL PEROXIDASE"/>
    <property type="match status" value="1"/>
</dbReference>
<keyword evidence="1 6" id="KW-0575">Peroxidase</keyword>
<name>A0A2K8KT09_9GAMM</name>
<evidence type="ECO:0000256" key="5">
    <source>
        <dbReference type="ARBA" id="ARBA00023284"/>
    </source>
</evidence>
<dbReference type="SUPFAM" id="SSF52833">
    <property type="entry name" value="Thioredoxin-like"/>
    <property type="match status" value="1"/>
</dbReference>
<dbReference type="PANTHER" id="PTHR43110">
    <property type="entry name" value="THIOL PEROXIDASE"/>
    <property type="match status" value="1"/>
</dbReference>
<evidence type="ECO:0000259" key="7">
    <source>
        <dbReference type="PROSITE" id="PS51352"/>
    </source>
</evidence>
<keyword evidence="5 6" id="KW-0676">Redox-active center</keyword>
<evidence type="ECO:0000256" key="2">
    <source>
        <dbReference type="ARBA" id="ARBA00022862"/>
    </source>
</evidence>
<dbReference type="CDD" id="cd03014">
    <property type="entry name" value="PRX_Atyp2cys"/>
    <property type="match status" value="1"/>
</dbReference>
<feature type="active site" description="Cysteine sulfenic acid (-SOH) intermediate" evidence="6">
    <location>
        <position position="60"/>
    </location>
</feature>
<proteinExistence type="inferred from homology"/>
<feature type="domain" description="Thioredoxin" evidence="7">
    <location>
        <begin position="18"/>
        <end position="166"/>
    </location>
</feature>
<keyword evidence="4 6" id="KW-1015">Disulfide bond</keyword>
<comment type="catalytic activity">
    <reaction evidence="6">
        <text>a hydroperoxide + [thioredoxin]-dithiol = an alcohol + [thioredoxin]-disulfide + H2O</text>
        <dbReference type="Rhea" id="RHEA:62620"/>
        <dbReference type="Rhea" id="RHEA-COMP:10698"/>
        <dbReference type="Rhea" id="RHEA-COMP:10700"/>
        <dbReference type="ChEBI" id="CHEBI:15377"/>
        <dbReference type="ChEBI" id="CHEBI:29950"/>
        <dbReference type="ChEBI" id="CHEBI:30879"/>
        <dbReference type="ChEBI" id="CHEBI:35924"/>
        <dbReference type="ChEBI" id="CHEBI:50058"/>
        <dbReference type="EC" id="1.11.1.24"/>
    </reaction>
</comment>
<keyword evidence="3 6" id="KW-0560">Oxidoreductase</keyword>
<dbReference type="InterPro" id="IPR013766">
    <property type="entry name" value="Thioredoxin_domain"/>
</dbReference>
<evidence type="ECO:0000313" key="8">
    <source>
        <dbReference type="EMBL" id="ATX77870.1"/>
    </source>
</evidence>
<comment type="function">
    <text evidence="6">Thiol-specific peroxidase that catalyzes the reduction of hydrogen peroxide and organic hydroperoxides to water and alcohols, respectively. Plays a role in cell protection against oxidative stress by detoxifying peroxides.</text>
</comment>
<dbReference type="InterPro" id="IPR036249">
    <property type="entry name" value="Thioredoxin-like_sf"/>
</dbReference>
<comment type="similarity">
    <text evidence="6">Belongs to the peroxiredoxin family. Tpx subfamily.</text>
</comment>
<evidence type="ECO:0000313" key="9">
    <source>
        <dbReference type="Proteomes" id="UP000229757"/>
    </source>
</evidence>
<sequence>MATVTLQGNPVSVAGELPAVGSQAPSFSVTGADLSPVTLASFAGKKLILNIYPSVDTGTCAASTRQFNSKMNERDDVVVLCVSQDLPFAFSRFCGAEGLEQVQTASTFRSPEFLADYGVKISDGVLAGLCARAVVVLDAQGVVTHTQLVGEIADEPDYAAALAALG</sequence>
<keyword evidence="2 6" id="KW-0049">Antioxidant</keyword>
<dbReference type="Pfam" id="PF08534">
    <property type="entry name" value="Redoxin"/>
    <property type="match status" value="1"/>
</dbReference>
<dbReference type="Proteomes" id="UP000229757">
    <property type="component" value="Chromosome"/>
</dbReference>
<reference evidence="8 9" key="1">
    <citation type="journal article" date="2017" name="Environ. Microbiol.">
        <title>Genomic and physiological analyses of 'Reinekea forsetii' reveal a versatile opportunistic lifestyle during spring algae blooms.</title>
        <authorList>
            <person name="Avci B."/>
            <person name="Hahnke R.L."/>
            <person name="Chafee M."/>
            <person name="Fischer T."/>
            <person name="Gruber-Vodicka H."/>
            <person name="Tegetmeyer H.E."/>
            <person name="Harder J."/>
            <person name="Fuchs B.M."/>
            <person name="Amann R.I."/>
            <person name="Teeling H."/>
        </authorList>
    </citation>
    <scope>NUCLEOTIDE SEQUENCE [LARGE SCALE GENOMIC DNA]</scope>
    <source>
        <strain evidence="8 9">Hel1_31_D35</strain>
    </source>
</reference>
<dbReference type="InterPro" id="IPR050455">
    <property type="entry name" value="Tpx_Peroxidase_subfamily"/>
</dbReference>
<dbReference type="InterPro" id="IPR018219">
    <property type="entry name" value="Tpx_CS"/>
</dbReference>
<evidence type="ECO:0000256" key="3">
    <source>
        <dbReference type="ARBA" id="ARBA00023002"/>
    </source>
</evidence>
<dbReference type="KEGG" id="rfo:REIFOR_02748"/>
<dbReference type="PROSITE" id="PS01265">
    <property type="entry name" value="TPX"/>
    <property type="match status" value="1"/>
</dbReference>
<dbReference type="GO" id="GO:0008379">
    <property type="term" value="F:thioredoxin peroxidase activity"/>
    <property type="evidence" value="ECO:0007669"/>
    <property type="project" value="UniProtKB-UniRule"/>
</dbReference>
<evidence type="ECO:0000256" key="6">
    <source>
        <dbReference type="HAMAP-Rule" id="MF_00269"/>
    </source>
</evidence>
<evidence type="ECO:0000256" key="1">
    <source>
        <dbReference type="ARBA" id="ARBA00022559"/>
    </source>
</evidence>
<dbReference type="HAMAP" id="MF_00269">
    <property type="entry name" value="Tpx"/>
    <property type="match status" value="1"/>
</dbReference>
<evidence type="ECO:0000256" key="4">
    <source>
        <dbReference type="ARBA" id="ARBA00023157"/>
    </source>
</evidence>
<dbReference type="InterPro" id="IPR002065">
    <property type="entry name" value="TPX"/>
</dbReference>
<dbReference type="NCBIfam" id="NF001808">
    <property type="entry name" value="PRK00522.1"/>
    <property type="match status" value="1"/>
</dbReference>
<dbReference type="EMBL" id="CP011797">
    <property type="protein sequence ID" value="ATX77870.1"/>
    <property type="molecule type" value="Genomic_DNA"/>
</dbReference>
<protein>
    <recommendedName>
        <fullName evidence="6">Thiol peroxidase</fullName>
        <shortName evidence="6">Tpx</shortName>
        <ecNumber evidence="6">1.11.1.24</ecNumber>
    </recommendedName>
    <alternativeName>
        <fullName evidence="6">Peroxiredoxin tpx</fullName>
        <shortName evidence="6">Prx</shortName>
    </alternativeName>
    <alternativeName>
        <fullName evidence="6">Thioredoxin peroxidase</fullName>
    </alternativeName>
    <alternativeName>
        <fullName evidence="6">Thioredoxin-dependent peroxiredoxin</fullName>
    </alternativeName>
</protein>
<comment type="miscellaneous">
    <text evidence="6">The active site is a conserved redox-active cysteine residue, the peroxidatic cysteine (C(P)), which makes the nucleophilic attack on the peroxide substrate. The peroxide oxidizes the C(P)-SH to cysteine sulfenic acid (C(P)-SOH), which then reacts with another cysteine residue, the resolving cysteine (C(R)), to form a disulfide bridge. The disulfide is subsequently reduced by an appropriate electron donor to complete the catalytic cycle. In this atypical 2-Cys peroxiredoxin, C(R) is present in the same subunit to form an intramolecular disulfide. The disulfide is subsequently reduced by thioredoxin.</text>
</comment>
<dbReference type="EC" id="1.11.1.24" evidence="6"/>
<accession>A0A2K8KT09</accession>
<dbReference type="PROSITE" id="PS51352">
    <property type="entry name" value="THIOREDOXIN_2"/>
    <property type="match status" value="1"/>
</dbReference>
<feature type="disulfide bond" description="Redox-active" evidence="6">
    <location>
        <begin position="60"/>
        <end position="94"/>
    </location>
</feature>
<dbReference type="Gene3D" id="3.40.30.10">
    <property type="entry name" value="Glutaredoxin"/>
    <property type="match status" value="1"/>
</dbReference>
<dbReference type="InterPro" id="IPR013740">
    <property type="entry name" value="Redoxin"/>
</dbReference>
<dbReference type="RefSeq" id="WP_100258094.1">
    <property type="nucleotide sequence ID" value="NZ_CP011797.1"/>
</dbReference>
<gene>
    <name evidence="6" type="primary">tpx</name>
    <name evidence="8" type="ORF">REIFOR_02748</name>
</gene>
<organism evidence="8 9">
    <name type="scientific">Reinekea forsetii</name>
    <dbReference type="NCBI Taxonomy" id="1336806"/>
    <lineage>
        <taxon>Bacteria</taxon>
        <taxon>Pseudomonadati</taxon>
        <taxon>Pseudomonadota</taxon>
        <taxon>Gammaproteobacteria</taxon>
        <taxon>Oceanospirillales</taxon>
        <taxon>Saccharospirillaceae</taxon>
        <taxon>Reinekea</taxon>
    </lineage>
</organism>
<dbReference type="OrthoDB" id="9781543at2"/>